<dbReference type="InterPro" id="IPR051257">
    <property type="entry name" value="Diverse_CBS-Domain"/>
</dbReference>
<dbReference type="InterPro" id="IPR000644">
    <property type="entry name" value="CBS_dom"/>
</dbReference>
<name>A0A9R1CW57_9EURY</name>
<keyword evidence="1 2" id="KW-0129">CBS domain</keyword>
<evidence type="ECO:0000256" key="1">
    <source>
        <dbReference type="ARBA" id="ARBA00023122"/>
    </source>
</evidence>
<feature type="domain" description="CBS" evidence="3">
    <location>
        <begin position="10"/>
        <end position="69"/>
    </location>
</feature>
<dbReference type="RefSeq" id="WP_256030616.1">
    <property type="nucleotide sequence ID" value="NZ_JAHLKM010000028.1"/>
</dbReference>
<proteinExistence type="predicted"/>
<evidence type="ECO:0000259" key="3">
    <source>
        <dbReference type="PROSITE" id="PS51371"/>
    </source>
</evidence>
<dbReference type="PANTHER" id="PTHR43080">
    <property type="entry name" value="CBS DOMAIN-CONTAINING PROTEIN CBSX3, MITOCHONDRIAL"/>
    <property type="match status" value="1"/>
</dbReference>
<feature type="domain" description="CBS" evidence="3">
    <location>
        <begin position="75"/>
        <end position="131"/>
    </location>
</feature>
<accession>A0A9R1CW57</accession>
<dbReference type="InterPro" id="IPR046342">
    <property type="entry name" value="CBS_dom_sf"/>
</dbReference>
<dbReference type="EMBL" id="JAHLKM010000028">
    <property type="protein sequence ID" value="MCQ4334561.1"/>
    <property type="molecule type" value="Genomic_DNA"/>
</dbReference>
<protein>
    <submittedName>
        <fullName evidence="4">CBS domain-containing protein</fullName>
    </submittedName>
</protein>
<gene>
    <name evidence="4" type="ORF">KM295_13970</name>
</gene>
<keyword evidence="5" id="KW-1185">Reference proteome</keyword>
<evidence type="ECO:0000256" key="2">
    <source>
        <dbReference type="PROSITE-ProRule" id="PRU00703"/>
    </source>
</evidence>
<dbReference type="Gene3D" id="3.10.580.10">
    <property type="entry name" value="CBS-domain"/>
    <property type="match status" value="1"/>
</dbReference>
<dbReference type="AlphaFoldDB" id="A0A9R1CW57"/>
<dbReference type="CDD" id="cd09836">
    <property type="entry name" value="CBS_pair_arch"/>
    <property type="match status" value="1"/>
</dbReference>
<dbReference type="SMART" id="SM00116">
    <property type="entry name" value="CBS"/>
    <property type="match status" value="2"/>
</dbReference>
<comment type="caution">
    <text evidence="4">The sequence shown here is derived from an EMBL/GenBank/DDBJ whole genome shotgun (WGS) entry which is preliminary data.</text>
</comment>
<dbReference type="PROSITE" id="PS51371">
    <property type="entry name" value="CBS"/>
    <property type="match status" value="2"/>
</dbReference>
<evidence type="ECO:0000313" key="5">
    <source>
        <dbReference type="Proteomes" id="UP001139494"/>
    </source>
</evidence>
<sequence>MADQTVEKLMSSPVLTVAPNDSAAEVADAMREAGANSVVIIDEECHPVGILTSTDYVTMTSDAVDPHRTSVDAFATTDLITTRPDETIETAATVMTTHNISHLPVVDDNGEAVGIITTTDLAEYLANQSDE</sequence>
<organism evidence="4 5">
    <name type="scientific">Natronomonas aquatica</name>
    <dbReference type="NCBI Taxonomy" id="2841590"/>
    <lineage>
        <taxon>Archaea</taxon>
        <taxon>Methanobacteriati</taxon>
        <taxon>Methanobacteriota</taxon>
        <taxon>Stenosarchaea group</taxon>
        <taxon>Halobacteria</taxon>
        <taxon>Halobacteriales</taxon>
        <taxon>Natronomonadaceae</taxon>
        <taxon>Natronomonas</taxon>
    </lineage>
</organism>
<dbReference type="PANTHER" id="PTHR43080:SF2">
    <property type="entry name" value="CBS DOMAIN-CONTAINING PROTEIN"/>
    <property type="match status" value="1"/>
</dbReference>
<dbReference type="Proteomes" id="UP001139494">
    <property type="component" value="Unassembled WGS sequence"/>
</dbReference>
<reference evidence="4" key="1">
    <citation type="journal article" date="2023" name="Front. Microbiol.">
        <title>Genomic-based phylogenetic and metabolic analyses of the genus Natronomonas, and description of Natronomonas aquatica sp. nov.</title>
        <authorList>
            <person name="Garcia-Roldan A."/>
            <person name="Duran-Viseras A."/>
            <person name="de la Haba R.R."/>
            <person name="Corral P."/>
            <person name="Sanchez-Porro C."/>
            <person name="Ventosa A."/>
        </authorList>
    </citation>
    <scope>NUCLEOTIDE SEQUENCE</scope>
    <source>
        <strain evidence="4">F2-12</strain>
    </source>
</reference>
<dbReference type="Pfam" id="PF00571">
    <property type="entry name" value="CBS"/>
    <property type="match status" value="2"/>
</dbReference>
<evidence type="ECO:0000313" key="4">
    <source>
        <dbReference type="EMBL" id="MCQ4334561.1"/>
    </source>
</evidence>
<dbReference type="SUPFAM" id="SSF54631">
    <property type="entry name" value="CBS-domain pair"/>
    <property type="match status" value="1"/>
</dbReference>